<gene>
    <name evidence="3" type="ORF">PECAL_6P13570</name>
</gene>
<dbReference type="Proteomes" id="UP000789595">
    <property type="component" value="Unassembled WGS sequence"/>
</dbReference>
<evidence type="ECO:0000256" key="1">
    <source>
        <dbReference type="SAM" id="Phobius"/>
    </source>
</evidence>
<keyword evidence="4" id="KW-1185">Reference proteome</keyword>
<dbReference type="PROSITE" id="PS51257">
    <property type="entry name" value="PROKAR_LIPOPROTEIN"/>
    <property type="match status" value="1"/>
</dbReference>
<evidence type="ECO:0000313" key="3">
    <source>
        <dbReference type="EMBL" id="CAH0379723.1"/>
    </source>
</evidence>
<name>A0A8J2T372_9STRA</name>
<evidence type="ECO:0008006" key="5">
    <source>
        <dbReference type="Google" id="ProtNLM"/>
    </source>
</evidence>
<comment type="caution">
    <text evidence="3">The sequence shown here is derived from an EMBL/GenBank/DDBJ whole genome shotgun (WGS) entry which is preliminary data.</text>
</comment>
<keyword evidence="1" id="KW-1133">Transmembrane helix</keyword>
<dbReference type="EMBL" id="CAKKNE010000006">
    <property type="protein sequence ID" value="CAH0379723.1"/>
    <property type="molecule type" value="Genomic_DNA"/>
</dbReference>
<reference evidence="3" key="1">
    <citation type="submission" date="2021-11" db="EMBL/GenBank/DDBJ databases">
        <authorList>
            <consortium name="Genoscope - CEA"/>
            <person name="William W."/>
        </authorList>
    </citation>
    <scope>NUCLEOTIDE SEQUENCE</scope>
</reference>
<protein>
    <recommendedName>
        <fullName evidence="5">Spondin domain-containing protein</fullName>
    </recommendedName>
</protein>
<proteinExistence type="predicted"/>
<dbReference type="AlphaFoldDB" id="A0A8J2T372"/>
<feature type="signal peptide" evidence="2">
    <location>
        <begin position="1"/>
        <end position="18"/>
    </location>
</feature>
<evidence type="ECO:0000313" key="4">
    <source>
        <dbReference type="Proteomes" id="UP000789595"/>
    </source>
</evidence>
<sequence length="356" mass="37678">MFTKHLLAILALAVGASAACKDCNIAKNGMWDVQCGAFYEESSKIADWTPTLFRRRLEAGDKADLNKFQAIQRQGRIDAGDKTEAADQTSRRLSVCDDSCIYANNGACGDGEAGSVNWYCACGTDCSDCGERASCDYTVTDTYSGCSNSCIHFVDGECDDGQTGATTSLCACGTDCTDCGERSSCDNPIDDDDYITGSTFSTDSDFECMKDVCCAEDEDDCCELNVGLVAGLACGGLVFILCCVALCCFTCTGCPAYKARHKTTQSGIPKGEAPPPAPITLGGVEVDVSQEGVCSPRRVNMVYAPLATWYNTTGKGAALRAKHGPLPANPDAFNKWASMKEVTMAFLDDAGVPPAF</sequence>
<keyword evidence="1" id="KW-0812">Transmembrane</keyword>
<evidence type="ECO:0000256" key="2">
    <source>
        <dbReference type="SAM" id="SignalP"/>
    </source>
</evidence>
<keyword evidence="1" id="KW-0472">Membrane</keyword>
<dbReference type="OrthoDB" id="10632042at2759"/>
<accession>A0A8J2T372</accession>
<feature type="transmembrane region" description="Helical" evidence="1">
    <location>
        <begin position="228"/>
        <end position="252"/>
    </location>
</feature>
<feature type="chain" id="PRO_5035257720" description="Spondin domain-containing protein" evidence="2">
    <location>
        <begin position="19"/>
        <end position="356"/>
    </location>
</feature>
<organism evidence="3 4">
    <name type="scientific">Pelagomonas calceolata</name>
    <dbReference type="NCBI Taxonomy" id="35677"/>
    <lineage>
        <taxon>Eukaryota</taxon>
        <taxon>Sar</taxon>
        <taxon>Stramenopiles</taxon>
        <taxon>Ochrophyta</taxon>
        <taxon>Pelagophyceae</taxon>
        <taxon>Pelagomonadales</taxon>
        <taxon>Pelagomonadaceae</taxon>
        <taxon>Pelagomonas</taxon>
    </lineage>
</organism>
<keyword evidence="2" id="KW-0732">Signal</keyword>